<dbReference type="Gene3D" id="3.40.1160.10">
    <property type="entry name" value="Acetylglutamate kinase-like"/>
    <property type="match status" value="1"/>
</dbReference>
<evidence type="ECO:0000256" key="9">
    <source>
        <dbReference type="ARBA" id="ARBA00049063"/>
    </source>
</evidence>
<dbReference type="GO" id="GO:0016301">
    <property type="term" value="F:kinase activity"/>
    <property type="evidence" value="ECO:0007669"/>
    <property type="project" value="UniProtKB-KW"/>
</dbReference>
<comment type="catalytic activity">
    <reaction evidence="9">
        <text>isopentenyl phosphate + ATP = isopentenyl diphosphate + ADP</text>
        <dbReference type="Rhea" id="RHEA:33963"/>
        <dbReference type="ChEBI" id="CHEBI:30616"/>
        <dbReference type="ChEBI" id="CHEBI:65078"/>
        <dbReference type="ChEBI" id="CHEBI:128769"/>
        <dbReference type="ChEBI" id="CHEBI:456216"/>
        <dbReference type="EC" id="2.7.4.26"/>
    </reaction>
</comment>
<protein>
    <recommendedName>
        <fullName evidence="3">Isopentenyl phosphate kinase</fullName>
        <ecNumber evidence="2">2.7.4.26</ecNumber>
    </recommendedName>
</protein>
<dbReference type="InterPro" id="IPR024192">
    <property type="entry name" value="Fosfomycin_R_FomA-type"/>
</dbReference>
<keyword evidence="6" id="KW-0418">Kinase</keyword>
<evidence type="ECO:0000259" key="10">
    <source>
        <dbReference type="Pfam" id="PF00696"/>
    </source>
</evidence>
<feature type="domain" description="Aspartate/glutamate/uridylate kinase" evidence="10">
    <location>
        <begin position="16"/>
        <end position="237"/>
    </location>
</feature>
<evidence type="ECO:0000256" key="8">
    <source>
        <dbReference type="ARBA" id="ARBA00023229"/>
    </source>
</evidence>
<dbReference type="GO" id="GO:0005829">
    <property type="term" value="C:cytosol"/>
    <property type="evidence" value="ECO:0007669"/>
    <property type="project" value="TreeGrafter"/>
</dbReference>
<accession>A0A1F6NK00</accession>
<dbReference type="InterPro" id="IPR001048">
    <property type="entry name" value="Asp/Glu/Uridylate_kinase"/>
</dbReference>
<evidence type="ECO:0000256" key="7">
    <source>
        <dbReference type="ARBA" id="ARBA00022840"/>
    </source>
</evidence>
<reference evidence="11 12" key="1">
    <citation type="journal article" date="2016" name="Nat. Commun.">
        <title>Thousands of microbial genomes shed light on interconnected biogeochemical processes in an aquifer system.</title>
        <authorList>
            <person name="Anantharaman K."/>
            <person name="Brown C.T."/>
            <person name="Hug L.A."/>
            <person name="Sharon I."/>
            <person name="Castelle C.J."/>
            <person name="Probst A.J."/>
            <person name="Thomas B.C."/>
            <person name="Singh A."/>
            <person name="Wilkins M.J."/>
            <person name="Karaoz U."/>
            <person name="Brodie E.L."/>
            <person name="Williams K.H."/>
            <person name="Hubbard S.S."/>
            <person name="Banfield J.F."/>
        </authorList>
    </citation>
    <scope>NUCLEOTIDE SEQUENCE [LARGE SCALE GENOMIC DNA]</scope>
</reference>
<dbReference type="Proteomes" id="UP000177803">
    <property type="component" value="Unassembled WGS sequence"/>
</dbReference>
<keyword evidence="5" id="KW-0547">Nucleotide-binding</keyword>
<name>A0A1F6NK00_9BACT</name>
<evidence type="ECO:0000256" key="1">
    <source>
        <dbReference type="ARBA" id="ARBA00010540"/>
    </source>
</evidence>
<evidence type="ECO:0000256" key="3">
    <source>
        <dbReference type="ARBA" id="ARBA00017267"/>
    </source>
</evidence>
<dbReference type="SUPFAM" id="SSF53633">
    <property type="entry name" value="Carbamate kinase-like"/>
    <property type="match status" value="1"/>
</dbReference>
<keyword evidence="7" id="KW-0067">ATP-binding</keyword>
<sequence length="263" mass="29331">MLTYKNRSGLFVRRKLLRNIAGEIKTFLQQHKNTQIIIVHGAGQPGHSIAQKYRLASGVRNNRDKIYGSLLCNAAIEKLDEEMIAIFLKAGLNVCTVDALSVITQKNKKMHTFDTTAIKNALAHHTIPILHGQMVFDNTETLSICSGDTIATYLADHFSAKKLLFASDVDGVLTKDPFVFPHAKLITKIATRDILHSRQTTLSKSHNTDVTDGLLGKIRSLDHLLTKNSVKEVVIFNGLKKERFGLALTDKKFPCTKITLRDK</sequence>
<keyword evidence="4" id="KW-0808">Transferase</keyword>
<evidence type="ECO:0000313" key="12">
    <source>
        <dbReference type="Proteomes" id="UP000177803"/>
    </source>
</evidence>
<dbReference type="Pfam" id="PF00696">
    <property type="entry name" value="AA_kinase"/>
    <property type="match status" value="1"/>
</dbReference>
<evidence type="ECO:0000256" key="6">
    <source>
        <dbReference type="ARBA" id="ARBA00022777"/>
    </source>
</evidence>
<dbReference type="PANTHER" id="PTHR43654">
    <property type="entry name" value="GLUTAMATE 5-KINASE"/>
    <property type="match status" value="1"/>
</dbReference>
<organism evidence="11 12">
    <name type="scientific">Candidatus Magasanikbacteria bacterium RIFOXYA2_FULL_44_8</name>
    <dbReference type="NCBI Taxonomy" id="1798696"/>
    <lineage>
        <taxon>Bacteria</taxon>
        <taxon>Candidatus Magasanikiibacteriota</taxon>
    </lineage>
</organism>
<dbReference type="GO" id="GO:0016114">
    <property type="term" value="P:terpenoid biosynthetic process"/>
    <property type="evidence" value="ECO:0007669"/>
    <property type="project" value="TreeGrafter"/>
</dbReference>
<dbReference type="PANTHER" id="PTHR43654:SF1">
    <property type="entry name" value="ISOPENTENYL PHOSPHATE KINASE"/>
    <property type="match status" value="1"/>
</dbReference>
<evidence type="ECO:0000256" key="5">
    <source>
        <dbReference type="ARBA" id="ARBA00022741"/>
    </source>
</evidence>
<dbReference type="EC" id="2.7.4.26" evidence="2"/>
<comment type="caution">
    <text evidence="11">The sequence shown here is derived from an EMBL/GenBank/DDBJ whole genome shotgun (WGS) entry which is preliminary data.</text>
</comment>
<dbReference type="InterPro" id="IPR036393">
    <property type="entry name" value="AceGlu_kinase-like_sf"/>
</dbReference>
<dbReference type="GO" id="GO:0005524">
    <property type="term" value="F:ATP binding"/>
    <property type="evidence" value="ECO:0007669"/>
    <property type="project" value="UniProtKB-KW"/>
</dbReference>
<evidence type="ECO:0000256" key="2">
    <source>
        <dbReference type="ARBA" id="ARBA00012908"/>
    </source>
</evidence>
<dbReference type="GO" id="GO:0102043">
    <property type="term" value="F:isopentenyl phosphate kinase activity"/>
    <property type="evidence" value="ECO:0007669"/>
    <property type="project" value="UniProtKB-EC"/>
</dbReference>
<keyword evidence="8" id="KW-0414">Isoprene biosynthesis</keyword>
<gene>
    <name evidence="11" type="ORF">A2261_03565</name>
</gene>
<evidence type="ECO:0000313" key="11">
    <source>
        <dbReference type="EMBL" id="OGH84199.1"/>
    </source>
</evidence>
<comment type="similarity">
    <text evidence="1">Belongs to the isopentenyl phosphate kinase family.</text>
</comment>
<dbReference type="AlphaFoldDB" id="A0A1F6NK00"/>
<proteinExistence type="inferred from homology"/>
<evidence type="ECO:0000256" key="4">
    <source>
        <dbReference type="ARBA" id="ARBA00022679"/>
    </source>
</evidence>
<dbReference type="NCBIfam" id="NF040647">
    <property type="entry name" value="IPPK_Arch"/>
    <property type="match status" value="1"/>
</dbReference>
<dbReference type="EMBL" id="MFQR01000038">
    <property type="protein sequence ID" value="OGH84199.1"/>
    <property type="molecule type" value="Genomic_DNA"/>
</dbReference>